<evidence type="ECO:0000313" key="1">
    <source>
        <dbReference type="EMBL" id="KAI3743526.1"/>
    </source>
</evidence>
<comment type="caution">
    <text evidence="1">The sequence shown here is derived from an EMBL/GenBank/DDBJ whole genome shotgun (WGS) entry which is preliminary data.</text>
</comment>
<evidence type="ECO:0000313" key="2">
    <source>
        <dbReference type="Proteomes" id="UP001056120"/>
    </source>
</evidence>
<reference evidence="2" key="1">
    <citation type="journal article" date="2022" name="Mol. Ecol. Resour.">
        <title>The genomes of chicory, endive, great burdock and yacon provide insights into Asteraceae palaeo-polyploidization history and plant inulin production.</title>
        <authorList>
            <person name="Fan W."/>
            <person name="Wang S."/>
            <person name="Wang H."/>
            <person name="Wang A."/>
            <person name="Jiang F."/>
            <person name="Liu H."/>
            <person name="Zhao H."/>
            <person name="Xu D."/>
            <person name="Zhang Y."/>
        </authorList>
    </citation>
    <scope>NUCLEOTIDE SEQUENCE [LARGE SCALE GENOMIC DNA]</scope>
    <source>
        <strain evidence="2">cv. Yunnan</strain>
    </source>
</reference>
<dbReference type="Proteomes" id="UP001056120">
    <property type="component" value="Linkage Group LG20"/>
</dbReference>
<reference evidence="1 2" key="2">
    <citation type="journal article" date="2022" name="Mol. Ecol. Resour.">
        <title>The genomes of chicory, endive, great burdock and yacon provide insights into Asteraceae paleo-polyploidization history and plant inulin production.</title>
        <authorList>
            <person name="Fan W."/>
            <person name="Wang S."/>
            <person name="Wang H."/>
            <person name="Wang A."/>
            <person name="Jiang F."/>
            <person name="Liu H."/>
            <person name="Zhao H."/>
            <person name="Xu D."/>
            <person name="Zhang Y."/>
        </authorList>
    </citation>
    <scope>NUCLEOTIDE SEQUENCE [LARGE SCALE GENOMIC DNA]</scope>
    <source>
        <strain evidence="2">cv. Yunnan</strain>
        <tissue evidence="1">Leaves</tissue>
    </source>
</reference>
<sequence length="175" mass="19898">MLGFYADFGHGSDQYKWLEHDLSKVNRTKTPWLIVIVHTPWYNSGYSHLGEKESVDMKESMEELLYNTRVDVVLAGHIHIYERFNRVYKEKEAICAPVHIPIGDGGNLCSGEFIKPQSETSTFKESSFGHGEFIVAGESFASWSWHRNDDDESVQADTLPIQSIASDPLCNKMII</sequence>
<organism evidence="1 2">
    <name type="scientific">Smallanthus sonchifolius</name>
    <dbReference type="NCBI Taxonomy" id="185202"/>
    <lineage>
        <taxon>Eukaryota</taxon>
        <taxon>Viridiplantae</taxon>
        <taxon>Streptophyta</taxon>
        <taxon>Embryophyta</taxon>
        <taxon>Tracheophyta</taxon>
        <taxon>Spermatophyta</taxon>
        <taxon>Magnoliopsida</taxon>
        <taxon>eudicotyledons</taxon>
        <taxon>Gunneridae</taxon>
        <taxon>Pentapetalae</taxon>
        <taxon>asterids</taxon>
        <taxon>campanulids</taxon>
        <taxon>Asterales</taxon>
        <taxon>Asteraceae</taxon>
        <taxon>Asteroideae</taxon>
        <taxon>Heliantheae alliance</taxon>
        <taxon>Millerieae</taxon>
        <taxon>Smallanthus</taxon>
    </lineage>
</organism>
<name>A0ACB9DAL0_9ASTR</name>
<gene>
    <name evidence="1" type="ORF">L1987_61236</name>
</gene>
<proteinExistence type="predicted"/>
<dbReference type="EMBL" id="CM042037">
    <property type="protein sequence ID" value="KAI3743526.1"/>
    <property type="molecule type" value="Genomic_DNA"/>
</dbReference>
<keyword evidence="2" id="KW-1185">Reference proteome</keyword>
<accession>A0ACB9DAL0</accession>
<protein>
    <submittedName>
        <fullName evidence="1">Uncharacterized protein</fullName>
    </submittedName>
</protein>